<dbReference type="GeneID" id="29079484"/>
<accession>A0A192YAM6</accession>
<keyword evidence="2" id="KW-1185">Reference proteome</keyword>
<dbReference type="OrthoDB" id="4806at10239"/>
<organism evidence="1 2">
    <name type="scientific">Escherichia phage vB_EcoS_NBD2</name>
    <dbReference type="NCBI Taxonomy" id="1852563"/>
    <lineage>
        <taxon>Viruses</taxon>
        <taxon>Duplodnaviria</taxon>
        <taxon>Heunggongvirae</taxon>
        <taxon>Uroviricota</taxon>
        <taxon>Caudoviricetes</taxon>
        <taxon>Drexlerviridae</taxon>
        <taxon>Vilniusvirus</taxon>
        <taxon>Vilniusvirus NBD2</taxon>
    </lineage>
</organism>
<reference evidence="1 2" key="1">
    <citation type="submission" date="2016-04" db="EMBL/GenBank/DDBJ databases">
        <title>Complete Genome of E. coli phage vB_EcoS_NBD2.</title>
        <authorList>
            <person name="Truncaite L."/>
            <person name="Kaliniene L."/>
            <person name="Zajanckauskaite A."/>
            <person name="Meskys R."/>
        </authorList>
    </citation>
    <scope>NUCLEOTIDE SEQUENCE [LARGE SCALE GENOMIC DNA]</scope>
</reference>
<evidence type="ECO:0000313" key="1">
    <source>
        <dbReference type="EMBL" id="ANM45896.1"/>
    </source>
</evidence>
<name>A0A192YAM6_9CAUD</name>
<protein>
    <submittedName>
        <fullName evidence="1">Putative exodeoxyribonuclease</fullName>
    </submittedName>
</protein>
<dbReference type="KEGG" id="vg:29079484"/>
<dbReference type="InterPro" id="IPR011604">
    <property type="entry name" value="PDDEXK-like_dom_sf"/>
</dbReference>
<dbReference type="Proteomes" id="UP000202254">
    <property type="component" value="Segment"/>
</dbReference>
<gene>
    <name evidence="1" type="ORF">NBD2_54</name>
</gene>
<sequence>MTPTKPQADFFWFTNDEMPNDFYHDKEAWTFDYVSGSSLGKIHSSCLAKWRFEENEPTAALEFGTQAHTNFESNELFASTYRRAPFVEDFKDAITSQAAFAAKLKSFGLTGTSGKQYPELCKIYADCGEDLNVMWIEDLIAQSKAAHDGVELVKAEDYDACVSMRKVLESIPEYAQLMNDPAAMHELSLFGKINGVNVKVRLDYCATISDPEMIKLLGYNPEINPEIVLILDYKTTTSANPHEFDRKAFDLGYYLKMALQRDLFVNVFEETRPVAVVLLTQEKKAPFLPLARPMTKEQIIHGRKQYMSVIHQYEISSRDDVWPSYANGAPFVHLQTPDYIKRQHPDIYGENK</sequence>
<dbReference type="RefSeq" id="YP_009284678.1">
    <property type="nucleotide sequence ID" value="NC_031050.1"/>
</dbReference>
<proteinExistence type="predicted"/>
<dbReference type="EMBL" id="KX130668">
    <property type="protein sequence ID" value="ANM45896.1"/>
    <property type="molecule type" value="Genomic_DNA"/>
</dbReference>
<evidence type="ECO:0000313" key="2">
    <source>
        <dbReference type="Proteomes" id="UP000202254"/>
    </source>
</evidence>
<dbReference type="Gene3D" id="3.90.320.10">
    <property type="match status" value="1"/>
</dbReference>